<protein>
    <recommendedName>
        <fullName evidence="2">DNA phosphorothioation-associated methyltransferase</fullName>
    </recommendedName>
</protein>
<gene>
    <name evidence="1" type="ORF">METZ01_LOCUS381452</name>
</gene>
<sequence length="296" mass="33248">RHKTAMGRATLSRPMQLALASGIIHPDATILDYGCGRGDDLRTLSGLEYDCVGWDPVHRPDGEKRPSEVVNLGYVVNVIEDLGERAETLKSAWKLAEQVLIVAARVDFQAGEDFEDCADGVLTGRGTFQKFFTQPELRDWIDTTLDVLSVAAGPGIFFVFRHEEDRQRFSSRLFRRRLSAPIGTISDELFDAHREMLAPLTEFFEDRGRLPQPEELENSSALIEAFGSIAKAFRVVRNATGELAWNEIEDQRSDDLLVYLALQKFRNRPKASELPVELRYDVKAFFGSYTAGCSEA</sequence>
<evidence type="ECO:0000313" key="1">
    <source>
        <dbReference type="EMBL" id="SVD28598.1"/>
    </source>
</evidence>
<proteinExistence type="predicted"/>
<dbReference type="AlphaFoldDB" id="A0A382U4H1"/>
<dbReference type="InterPro" id="IPR024019">
    <property type="entry name" value="CHP04096"/>
</dbReference>
<dbReference type="Gene3D" id="3.40.50.150">
    <property type="entry name" value="Vaccinia Virus protein VP39"/>
    <property type="match status" value="1"/>
</dbReference>
<feature type="non-terminal residue" evidence="1">
    <location>
        <position position="296"/>
    </location>
</feature>
<organism evidence="1">
    <name type="scientific">marine metagenome</name>
    <dbReference type="NCBI Taxonomy" id="408172"/>
    <lineage>
        <taxon>unclassified sequences</taxon>
        <taxon>metagenomes</taxon>
        <taxon>ecological metagenomes</taxon>
    </lineage>
</organism>
<dbReference type="NCBIfam" id="TIGR04096">
    <property type="entry name" value="dnd_rel_methyl"/>
    <property type="match status" value="1"/>
</dbReference>
<accession>A0A382U4H1</accession>
<name>A0A382U4H1_9ZZZZ</name>
<evidence type="ECO:0008006" key="2">
    <source>
        <dbReference type="Google" id="ProtNLM"/>
    </source>
</evidence>
<dbReference type="InterPro" id="IPR029063">
    <property type="entry name" value="SAM-dependent_MTases_sf"/>
</dbReference>
<feature type="non-terminal residue" evidence="1">
    <location>
        <position position="1"/>
    </location>
</feature>
<dbReference type="SUPFAM" id="SSF53335">
    <property type="entry name" value="S-adenosyl-L-methionine-dependent methyltransferases"/>
    <property type="match status" value="1"/>
</dbReference>
<dbReference type="EMBL" id="UINC01141074">
    <property type="protein sequence ID" value="SVD28598.1"/>
    <property type="molecule type" value="Genomic_DNA"/>
</dbReference>
<reference evidence="1" key="1">
    <citation type="submission" date="2018-05" db="EMBL/GenBank/DDBJ databases">
        <authorList>
            <person name="Lanie J.A."/>
            <person name="Ng W.-L."/>
            <person name="Kazmierczak K.M."/>
            <person name="Andrzejewski T.M."/>
            <person name="Davidsen T.M."/>
            <person name="Wayne K.J."/>
            <person name="Tettelin H."/>
            <person name="Glass J.I."/>
            <person name="Rusch D."/>
            <person name="Podicherti R."/>
            <person name="Tsui H.-C.T."/>
            <person name="Winkler M.E."/>
        </authorList>
    </citation>
    <scope>NUCLEOTIDE SEQUENCE</scope>
</reference>